<dbReference type="Pfam" id="PF02653">
    <property type="entry name" value="BPD_transp_2"/>
    <property type="match status" value="1"/>
</dbReference>
<comment type="subcellular location">
    <subcellularLocation>
        <location evidence="1">Cell inner membrane</location>
        <topology evidence="1">Multi-pass membrane protein</topology>
    </subcellularLocation>
</comment>
<gene>
    <name evidence="8" type="ORF">soil367_16780</name>
</gene>
<dbReference type="AlphaFoldDB" id="A0A4P7XMX3"/>
<protein>
    <submittedName>
        <fullName evidence="8">ABC transporter permease</fullName>
    </submittedName>
</protein>
<evidence type="ECO:0000313" key="9">
    <source>
        <dbReference type="Proteomes" id="UP000298049"/>
    </source>
</evidence>
<feature type="transmembrane region" description="Helical" evidence="7">
    <location>
        <begin position="282"/>
        <end position="299"/>
    </location>
</feature>
<keyword evidence="2" id="KW-1003">Cell membrane</keyword>
<evidence type="ECO:0000256" key="7">
    <source>
        <dbReference type="SAM" id="Phobius"/>
    </source>
</evidence>
<keyword evidence="9" id="KW-1185">Reference proteome</keyword>
<evidence type="ECO:0000256" key="3">
    <source>
        <dbReference type="ARBA" id="ARBA00022692"/>
    </source>
</evidence>
<dbReference type="Proteomes" id="UP000298049">
    <property type="component" value="Chromosome"/>
</dbReference>
<dbReference type="CDD" id="cd06580">
    <property type="entry name" value="TM_PBP1_transp_TpRbsC_like"/>
    <property type="match status" value="1"/>
</dbReference>
<keyword evidence="5 7" id="KW-0472">Membrane</keyword>
<evidence type="ECO:0000256" key="6">
    <source>
        <dbReference type="SAM" id="MobiDB-lite"/>
    </source>
</evidence>
<feature type="transmembrane region" description="Helical" evidence="7">
    <location>
        <begin position="187"/>
        <end position="206"/>
    </location>
</feature>
<keyword evidence="3 7" id="KW-0812">Transmembrane</keyword>
<dbReference type="GO" id="GO:0022857">
    <property type="term" value="F:transmembrane transporter activity"/>
    <property type="evidence" value="ECO:0007669"/>
    <property type="project" value="InterPro"/>
</dbReference>
<keyword evidence="4 7" id="KW-1133">Transmembrane helix</keyword>
<dbReference type="EMBL" id="CP031093">
    <property type="protein sequence ID" value="QCF28012.1"/>
    <property type="molecule type" value="Genomic_DNA"/>
</dbReference>
<feature type="region of interest" description="Disordered" evidence="6">
    <location>
        <begin position="1"/>
        <end position="29"/>
    </location>
</feature>
<evidence type="ECO:0000313" key="8">
    <source>
        <dbReference type="EMBL" id="QCF28012.1"/>
    </source>
</evidence>
<dbReference type="KEGG" id="hmi:soil367_16780"/>
<feature type="compositionally biased region" description="Basic residues" evidence="6">
    <location>
        <begin position="15"/>
        <end position="28"/>
    </location>
</feature>
<evidence type="ECO:0000256" key="5">
    <source>
        <dbReference type="ARBA" id="ARBA00023136"/>
    </source>
</evidence>
<evidence type="ECO:0000256" key="1">
    <source>
        <dbReference type="ARBA" id="ARBA00004429"/>
    </source>
</evidence>
<feature type="transmembrane region" description="Helical" evidence="7">
    <location>
        <begin position="152"/>
        <end position="175"/>
    </location>
</feature>
<name>A0A4P7XMX3_9ALTE</name>
<dbReference type="InterPro" id="IPR001851">
    <property type="entry name" value="ABC_transp_permease"/>
</dbReference>
<feature type="transmembrane region" description="Helical" evidence="7">
    <location>
        <begin position="104"/>
        <end position="122"/>
    </location>
</feature>
<feature type="transmembrane region" description="Helical" evidence="7">
    <location>
        <begin position="360"/>
        <end position="380"/>
    </location>
</feature>
<feature type="transmembrane region" description="Helical" evidence="7">
    <location>
        <begin position="129"/>
        <end position="146"/>
    </location>
</feature>
<reference evidence="8 9" key="1">
    <citation type="submission" date="2018-07" db="EMBL/GenBank/DDBJ databases">
        <title>Marsedoiliclastica nanhaica gen. nov. sp. nov., a novel marine hydrocarbonoclastic bacterium isolated from an in-situ enriched hydrocarbon-degrading consortium in deep-sea sediment.</title>
        <authorList>
            <person name="Dong C."/>
            <person name="Ma T."/>
            <person name="Liu R."/>
            <person name="Shao Z."/>
        </authorList>
    </citation>
    <scope>NUCLEOTIDE SEQUENCE [LARGE SCALE GENOMIC DNA]</scope>
    <source>
        <strain evidence="9">soil36-7</strain>
    </source>
</reference>
<evidence type="ECO:0000256" key="4">
    <source>
        <dbReference type="ARBA" id="ARBA00022989"/>
    </source>
</evidence>
<evidence type="ECO:0000256" key="2">
    <source>
        <dbReference type="ARBA" id="ARBA00022475"/>
    </source>
</evidence>
<dbReference type="OrthoDB" id="45037at2"/>
<accession>A0A4P7XMX3</accession>
<feature type="transmembrane region" description="Helical" evidence="7">
    <location>
        <begin position="54"/>
        <end position="74"/>
    </location>
</feature>
<proteinExistence type="predicted"/>
<dbReference type="PANTHER" id="PTHR47089:SF1">
    <property type="entry name" value="GUANOSINE ABC TRANSPORTER PERMEASE PROTEIN NUPP"/>
    <property type="match status" value="1"/>
</dbReference>
<feature type="transmembrane region" description="Helical" evidence="7">
    <location>
        <begin position="234"/>
        <end position="252"/>
    </location>
</feature>
<dbReference type="PANTHER" id="PTHR47089">
    <property type="entry name" value="ABC TRANSPORTER, PERMEASE PROTEIN"/>
    <property type="match status" value="1"/>
</dbReference>
<organism evidence="8 9">
    <name type="scientific">Hydrocarboniclastica marina</name>
    <dbReference type="NCBI Taxonomy" id="2259620"/>
    <lineage>
        <taxon>Bacteria</taxon>
        <taxon>Pseudomonadati</taxon>
        <taxon>Pseudomonadota</taxon>
        <taxon>Gammaproteobacteria</taxon>
        <taxon>Alteromonadales</taxon>
        <taxon>Alteromonadaceae</taxon>
        <taxon>Hydrocarboniclastica</taxon>
    </lineage>
</organism>
<dbReference type="GO" id="GO:0005886">
    <property type="term" value="C:plasma membrane"/>
    <property type="evidence" value="ECO:0007669"/>
    <property type="project" value="UniProtKB-SubCell"/>
</dbReference>
<sequence length="386" mass="41010">MRPARHWPGHDWRTSIRHRRPHSDKRRTTHEGCLMISHTHAATRFGLRLLGGPAGAVLVMAATFVVAALAFFSLNGRESVSLFQEMVMGAFGDSYSFSETLVKTAPILLTALAVALPARLGLISVGGEGQLYLGALFGTGAVLAVLDQPGWLLMPFMLAGAMAGGALWGVIPGLLKTRLGVNETISTLLLNYVGVLLVSFVVHGPWKNPNSLGWPATIEFPDGAILPQFFDTRVHLGLVFGIVAAVVLHVLVTRSRWGLGLQVSRSNPRVAATAGISYERNVLIVMAVGGLLAGLAGIAEASVIQNRLQDGLASGYGMTGFLVAWLAGQHFLRLIPLSVLMGGLLASADSLQLYAQLPKASADILQALLFIIVLAVASLWPKHRGA</sequence>